<feature type="signal peptide" evidence="1">
    <location>
        <begin position="1"/>
        <end position="22"/>
    </location>
</feature>
<evidence type="ECO:0000256" key="1">
    <source>
        <dbReference type="SAM" id="SignalP"/>
    </source>
</evidence>
<keyword evidence="3" id="KW-1185">Reference proteome</keyword>
<keyword evidence="1" id="KW-0732">Signal</keyword>
<comment type="caution">
    <text evidence="2">The sequence shown here is derived from an EMBL/GenBank/DDBJ whole genome shotgun (WGS) entry which is preliminary data.</text>
</comment>
<proteinExistence type="predicted"/>
<protein>
    <submittedName>
        <fullName evidence="2">Uncharacterized protein</fullName>
    </submittedName>
</protein>
<evidence type="ECO:0000313" key="3">
    <source>
        <dbReference type="Proteomes" id="UP001552299"/>
    </source>
</evidence>
<sequence length="80" mass="9210">MKFKKISFCFLLLLIIFHGAGQIKIEGEAKKISFAKQEKYGKVLQSLGLMCRCCDLDGGDCRSSWDSPCYKLDCQPWRHF</sequence>
<gene>
    <name evidence="2" type="ORF">M5K25_015551</name>
</gene>
<dbReference type="EMBL" id="JANQDX010000012">
    <property type="protein sequence ID" value="KAL0915152.1"/>
    <property type="molecule type" value="Genomic_DNA"/>
</dbReference>
<accession>A0ABD0UQK8</accession>
<feature type="chain" id="PRO_5044881791" evidence="1">
    <location>
        <begin position="23"/>
        <end position="80"/>
    </location>
</feature>
<dbReference type="PANTHER" id="PTHR37078:SF6">
    <property type="entry name" value="NODULE CYSTEINE-RICH (NCR) SECRETED PEPTIDE"/>
    <property type="match status" value="1"/>
</dbReference>
<reference evidence="2 3" key="1">
    <citation type="journal article" date="2024" name="Plant Biotechnol. J.">
        <title>Dendrobium thyrsiflorum genome and its molecular insights into genes involved in important horticultural traits.</title>
        <authorList>
            <person name="Chen B."/>
            <person name="Wang J.Y."/>
            <person name="Zheng P.J."/>
            <person name="Li K.L."/>
            <person name="Liang Y.M."/>
            <person name="Chen X.F."/>
            <person name="Zhang C."/>
            <person name="Zhao X."/>
            <person name="He X."/>
            <person name="Zhang G.Q."/>
            <person name="Liu Z.J."/>
            <person name="Xu Q."/>
        </authorList>
    </citation>
    <scope>NUCLEOTIDE SEQUENCE [LARGE SCALE GENOMIC DNA]</scope>
    <source>
        <strain evidence="2">GZMU011</strain>
    </source>
</reference>
<name>A0ABD0UQK8_DENTH</name>
<dbReference type="PANTHER" id="PTHR37078">
    <property type="entry name" value="NODULE CYSTEINE-RICH (NCR) SECRETED PEPTIDE"/>
    <property type="match status" value="1"/>
</dbReference>
<dbReference type="Proteomes" id="UP001552299">
    <property type="component" value="Unassembled WGS sequence"/>
</dbReference>
<evidence type="ECO:0000313" key="2">
    <source>
        <dbReference type="EMBL" id="KAL0915152.1"/>
    </source>
</evidence>
<dbReference type="AlphaFoldDB" id="A0ABD0UQK8"/>
<organism evidence="2 3">
    <name type="scientific">Dendrobium thyrsiflorum</name>
    <name type="common">Pinecone-like raceme dendrobium</name>
    <name type="synonym">Orchid</name>
    <dbReference type="NCBI Taxonomy" id="117978"/>
    <lineage>
        <taxon>Eukaryota</taxon>
        <taxon>Viridiplantae</taxon>
        <taxon>Streptophyta</taxon>
        <taxon>Embryophyta</taxon>
        <taxon>Tracheophyta</taxon>
        <taxon>Spermatophyta</taxon>
        <taxon>Magnoliopsida</taxon>
        <taxon>Liliopsida</taxon>
        <taxon>Asparagales</taxon>
        <taxon>Orchidaceae</taxon>
        <taxon>Epidendroideae</taxon>
        <taxon>Malaxideae</taxon>
        <taxon>Dendrobiinae</taxon>
        <taxon>Dendrobium</taxon>
    </lineage>
</organism>